<dbReference type="PROSITE" id="PS50005">
    <property type="entry name" value="TPR"/>
    <property type="match status" value="1"/>
</dbReference>
<dbReference type="SMART" id="SM00028">
    <property type="entry name" value="TPR"/>
    <property type="match status" value="3"/>
</dbReference>
<evidence type="ECO:0000313" key="6">
    <source>
        <dbReference type="Proteomes" id="UP000812270"/>
    </source>
</evidence>
<dbReference type="EMBL" id="JAHSPG010000003">
    <property type="protein sequence ID" value="MBV4356816.1"/>
    <property type="molecule type" value="Genomic_DNA"/>
</dbReference>
<evidence type="ECO:0000259" key="3">
    <source>
        <dbReference type="Pfam" id="PF09699"/>
    </source>
</evidence>
<dbReference type="InterPro" id="IPR019734">
    <property type="entry name" value="TPR_rpt"/>
</dbReference>
<dbReference type="Proteomes" id="UP000812270">
    <property type="component" value="Unassembled WGS sequence"/>
</dbReference>
<dbReference type="PANTHER" id="PTHR35038:SF8">
    <property type="entry name" value="C-TYPE POLYHEME CYTOCHROME OMCC"/>
    <property type="match status" value="1"/>
</dbReference>
<keyword evidence="6" id="KW-1185">Reference proteome</keyword>
<feature type="domain" description="Cytochrome c-552/4" evidence="4">
    <location>
        <begin position="39"/>
        <end position="67"/>
    </location>
</feature>
<dbReference type="RefSeq" id="WP_217790454.1">
    <property type="nucleotide sequence ID" value="NZ_JAHSPG010000003.1"/>
</dbReference>
<protein>
    <recommendedName>
        <fullName evidence="7">Tetratricopeptide repeat protein</fullName>
    </recommendedName>
</protein>
<keyword evidence="2" id="KW-0802">TPR repeat</keyword>
<evidence type="ECO:0000259" key="4">
    <source>
        <dbReference type="Pfam" id="PF13435"/>
    </source>
</evidence>
<reference evidence="5" key="1">
    <citation type="submission" date="2021-06" db="EMBL/GenBank/DDBJ databases">
        <authorList>
            <person name="Huq M.A."/>
        </authorList>
    </citation>
    <scope>NUCLEOTIDE SEQUENCE</scope>
    <source>
        <strain evidence="5">MAH-26</strain>
    </source>
</reference>
<sequence>MKIASTTLALILLAIALYRCVDSTRPATAVELTYVGTEKCKSCHQNEYDRYLSSDHFHAMDSASPHSVKGNFENATFISHGDTSFFYKKGDHYFVRTLDSTGKKKEFAISYTFGWKPLQQYLVQFSDGRIQTLPFCWDTRPVNEGGQRWFHIYGKENILPGDELFWTGINQNWNFMCADCHTTNYSKNYDFIANTYHSTWTESKVSCESCHGPASGHINWAGKKSMDDSLKGFAINISSKKVSWVFNKERGIAYPSQIEKNDMLIETCARCHARASRISDNYHHGASFLQTHIPSTINTNNYYEDGQIKEEDYEYGSFLQSKMYAQGVTCMNCHDPHTMQIKIQGNALCYSCHAPEKFDVVEHTHHEKNSSGATCVGCHMPVTNYMVIDGRRDHSIRIPRPDLSKNMDAPNACNKCHTDKTTEWITKFFTQWYGDKLPKQKTYGELSQLIAKNIPGSDAAWSELMTVANYPAIIKATALETNNRFYSQRSIDQINMQLKSNDPNLRLNALRAISPLPSTIAQPAVLPLLNDPALTVRREALNVLLPFYAELPQAGRQRFDAVMNEAITMERNLSDRPEGYLNQGILFAGTGKVDDAEQVYLLGINRFPKNSSLYMNLADLYRMKQNEAKVKEILDKGLQIFPRNGALHYALALWHVRKGDKKEGVAELQKAIQLEPSNAAFNYGYAVAMHDMEDAGKAIALLERFTKTYGNDPSIINGLISFYSDMKQQGKVEYYSKLRKDVFGY</sequence>
<feature type="repeat" description="TPR" evidence="2">
    <location>
        <begin position="645"/>
        <end position="678"/>
    </location>
</feature>
<gene>
    <name evidence="5" type="ORF">KTO63_06650</name>
</gene>
<accession>A0A9E2S6S2</accession>
<evidence type="ECO:0000256" key="2">
    <source>
        <dbReference type="PROSITE-ProRule" id="PRU00339"/>
    </source>
</evidence>
<proteinExistence type="predicted"/>
<keyword evidence="1" id="KW-0732">Signal</keyword>
<evidence type="ECO:0000313" key="5">
    <source>
        <dbReference type="EMBL" id="MBV4356816.1"/>
    </source>
</evidence>
<comment type="caution">
    <text evidence="5">The sequence shown here is derived from an EMBL/GenBank/DDBJ whole genome shotgun (WGS) entry which is preliminary data.</text>
</comment>
<dbReference type="AlphaFoldDB" id="A0A9E2S6S2"/>
<dbReference type="PANTHER" id="PTHR35038">
    <property type="entry name" value="DISSIMILATORY SULFITE REDUCTASE SIRA"/>
    <property type="match status" value="1"/>
</dbReference>
<dbReference type="InterPro" id="IPR051829">
    <property type="entry name" value="Multiheme_Cytochr_ET"/>
</dbReference>
<dbReference type="Pfam" id="PF09699">
    <property type="entry name" value="Paired_CXXCH_1"/>
    <property type="match status" value="1"/>
</dbReference>
<dbReference type="GO" id="GO:0016491">
    <property type="term" value="F:oxidoreductase activity"/>
    <property type="evidence" value="ECO:0007669"/>
    <property type="project" value="TreeGrafter"/>
</dbReference>
<feature type="domain" description="Cytochrome c-552/4" evidence="4">
    <location>
        <begin position="175"/>
        <end position="212"/>
    </location>
</feature>
<feature type="domain" description="Doubled CXXCH motif" evidence="3">
    <location>
        <begin position="325"/>
        <end position="357"/>
    </location>
</feature>
<evidence type="ECO:0008006" key="7">
    <source>
        <dbReference type="Google" id="ProtNLM"/>
    </source>
</evidence>
<dbReference type="InterPro" id="IPR010177">
    <property type="entry name" value="Paired_CXXCH_1"/>
</dbReference>
<dbReference type="Pfam" id="PF13435">
    <property type="entry name" value="Cytochrome_C554"/>
    <property type="match status" value="2"/>
</dbReference>
<evidence type="ECO:0000256" key="1">
    <source>
        <dbReference type="ARBA" id="ARBA00022729"/>
    </source>
</evidence>
<dbReference type="InterPro" id="IPR023155">
    <property type="entry name" value="Cyt_c-552/4"/>
</dbReference>
<dbReference type="Pfam" id="PF13181">
    <property type="entry name" value="TPR_8"/>
    <property type="match status" value="1"/>
</dbReference>
<organism evidence="5 6">
    <name type="scientific">Pinibacter aurantiacus</name>
    <dbReference type="NCBI Taxonomy" id="2851599"/>
    <lineage>
        <taxon>Bacteria</taxon>
        <taxon>Pseudomonadati</taxon>
        <taxon>Bacteroidota</taxon>
        <taxon>Chitinophagia</taxon>
        <taxon>Chitinophagales</taxon>
        <taxon>Chitinophagaceae</taxon>
        <taxon>Pinibacter</taxon>
    </lineage>
</organism>
<name>A0A9E2S6S2_9BACT</name>